<organism evidence="6 7">
    <name type="scientific">Oncorhynchus tshawytscha</name>
    <name type="common">Chinook salmon</name>
    <name type="synonym">Salmo tshawytscha</name>
    <dbReference type="NCBI Taxonomy" id="74940"/>
    <lineage>
        <taxon>Eukaryota</taxon>
        <taxon>Metazoa</taxon>
        <taxon>Chordata</taxon>
        <taxon>Craniata</taxon>
        <taxon>Vertebrata</taxon>
        <taxon>Euteleostomi</taxon>
        <taxon>Actinopterygii</taxon>
        <taxon>Neopterygii</taxon>
        <taxon>Teleostei</taxon>
        <taxon>Protacanthopterygii</taxon>
        <taxon>Salmoniformes</taxon>
        <taxon>Salmonidae</taxon>
        <taxon>Salmoninae</taxon>
        <taxon>Oncorhynchus</taxon>
    </lineage>
</organism>
<accession>A0A8C8JZD4</accession>
<dbReference type="InterPro" id="IPR048992">
    <property type="entry name" value="Stereocilin_LRR"/>
</dbReference>
<dbReference type="GO" id="GO:0007160">
    <property type="term" value="P:cell-matrix adhesion"/>
    <property type="evidence" value="ECO:0007669"/>
    <property type="project" value="TreeGrafter"/>
</dbReference>
<feature type="chain" id="PRO_5044206271" description="Stereocilin LRR domain-containing protein" evidence="4">
    <location>
        <begin position="27"/>
        <end position="2022"/>
    </location>
</feature>
<evidence type="ECO:0000313" key="7">
    <source>
        <dbReference type="Proteomes" id="UP000694402"/>
    </source>
</evidence>
<dbReference type="Pfam" id="PF21058">
    <property type="entry name" value="Stereocilin"/>
    <property type="match status" value="1"/>
</dbReference>
<dbReference type="GeneTree" id="ENSGT00950000182957"/>
<evidence type="ECO:0000256" key="2">
    <source>
        <dbReference type="ARBA" id="ARBA00023180"/>
    </source>
</evidence>
<evidence type="ECO:0000256" key="3">
    <source>
        <dbReference type="SAM" id="Coils"/>
    </source>
</evidence>
<feature type="coiled-coil region" evidence="3">
    <location>
        <begin position="39"/>
        <end position="66"/>
    </location>
</feature>
<keyword evidence="1 4" id="KW-0732">Signal</keyword>
<name>A0A8C8JZD4_ONCTS</name>
<evidence type="ECO:0000256" key="1">
    <source>
        <dbReference type="ARBA" id="ARBA00022729"/>
    </source>
</evidence>
<proteinExistence type="predicted"/>
<reference evidence="6" key="2">
    <citation type="submission" date="2025-09" db="UniProtKB">
        <authorList>
            <consortium name="Ensembl"/>
        </authorList>
    </citation>
    <scope>IDENTIFICATION</scope>
</reference>
<dbReference type="Proteomes" id="UP000694402">
    <property type="component" value="Unassembled WGS sequence"/>
</dbReference>
<gene>
    <name evidence="6" type="primary">strc1</name>
</gene>
<evidence type="ECO:0000256" key="4">
    <source>
        <dbReference type="SAM" id="SignalP"/>
    </source>
</evidence>
<dbReference type="PANTHER" id="PTHR23412:SF19">
    <property type="entry name" value="STEREOCILIN 1"/>
    <property type="match status" value="1"/>
</dbReference>
<sequence length="2022" mass="224258">MLLRMQIFFALSILGMVCEAPRPVRSLSRAVSRKGPADANKFDRNIEELIERIHDLSNENHNVDANARGGISADEILEDPNVRTGGTEGIDLSAYYGVLDKVFAMYRPLIEDGFIENLPKTFVCILSGRTDCGLEAELTKTVSLELGKPLLSLLSSVKSQTCTRSSTSSEPSLFQRSYLRVDDSTVEQFSAFQEIMTALSHLSLSDKVMSAWTGLIDMAFPAIVTHGSEFILTFLQTPMDYVKIALQFGIAIPALDQNEQCQQGDLKQLLMWGIRHNVSWSFGDTILDMFLTPESTPCSYPGPDCQSLPTVSFSRTLKAVEDNPTALLRCDHDNLARFNDTLCADIITVGLQSSSTLSTFCNALSILNPTEVEQVWSNTCHVIQALLLPLLEDRSDCSGDMPAPPPPGPRVSRSLSLSQLLCNYGNWTNASDVDAGLVTLCSENDRQEFILAVCSNIQLMQALMNNNPNNSWLWNFCVNSSDGYMVSQFCRYQTWTAETVDPTMVAVCWDQDKERLKILLCQNLDFFTVVFSHVDNNWLQLNCTEAPTQPDINSLVAASCQYSEWRNVMEITIEMISMCIQNDDKGFVLEVCANATFLNELLRNSATVWVGEYCTVSLNSPPTNPPVVFSIPDWCIYDKWSKVLVDPSMVELCWRHDQMGFNKNVCCNMPLLEKLTLESQNEWLMSVCVDKETKDILPQVCKYSDWNKPIIVDMTDLALCAELDSLNFTQKVCTNTTVLQNLLANPDNTWLLAYCANHTGPGGGGEQGGGLMGFKPVEQCQYHSWTVALPDTSLLTLCWDYDQANFVSSICTNTGLLSLLTKEPYSLWVGTLCTTYTNYTKGNSQGKTNNTSTDSQPCLVRDIVRRLNWTCTADFSPACQPGSSQTQALQLLLRCGVKALQHRLEGLLTTHMASVVDQATSVAVVLLVALEESQMMSLRVTENIRFNVLKSVVLYLEKETNFDNKRILLQCFGKVLTSLMQTGRHGNSDGFFLIKEYFRIPLASLRAVLGAVDITTVRQILQYFSRNQGTLQFTDDYLGTMVSVLFQTHLVRDGSLFPELVPLLALVNPADIQSLPSLQTNLIVRNTINSNIRSLSVEQRRAFGRWYSRALSSLNMTAGGPSFIRDTGNLIVYLPFHSFQHLSPAQLLVGMDVLLMNTLSQLQQQFVADSLIRTFRNLTVEQFRRLGNLTCLSDPKDLQVYRNAEAFSVIQDNIRTCVAQGLRGPSDMISSLFLNRNELQSPGSLSAGRVSQLAPFLPWLGVDFLQKLSQSQLSPALTALASVPFTPAQASVIVDKVSLNNSLALPGQLQKLGSLVSGVKVETLWNLPSDILLSSLPDIALHTPGLNPPQANTITTKLWDSPEVTGWLDKVEPLLPSTPLLSVLTRASLLLTNRTLAGRQAWNTQQAKALFKEAVKTMPNLSTEMFLALGSIARGVSCTALRQLFRDKPTFSSMQSVLAFMNKHSVPLHSSLKKCIIEELYYFDFFSELLGEFGAQITLALPVSTIKKFPADMMDTLRKMIVKDSHHFLLLPSTKQDILVDKMVQRLGMYTGEFTEDEFRSLGIMATYVVDEVFVQLVRSFFVESLEFLREFCYNSNKRDIVAQILQEPGTFGPVQNWTPETLNQVDRFLFFLPKETLQQIPQALMTQGRIERLFLSQRRWESGAVGALCIQGRDQVEQTKLFERQQFVLQNFLGFLKVGQVTPPALMPTCENLHATQPSAWSTDSLTGMSSAAFSCSLELFGQDPFFSSYQQKLLLQKTKEIYGAARSFSSSVITQLGRIASQLSVAELSVIRLSELSTISALGAVSTWNSRQLAVLSSSVLNSTQVGLSQLASSTLVAMGHILCGIKDSDMRSLNAVEFSKAVLWLGRLRLSCSEEQQQALTGLLSHSLAFGPISSWGPEVFIEVGALAAGLPDMAMSSLVKEQIEGFTPLAVSLIRADKFAVVFDPAQISMFSYEQAKAVTEAQRLLLSPVQLTAMSMVLTVWDDKPVDFRGRSPGLALCPSPLCHLLGLLMVLLVSAL</sequence>
<evidence type="ECO:0000259" key="5">
    <source>
        <dbReference type="Pfam" id="PF21058"/>
    </source>
</evidence>
<dbReference type="PANTHER" id="PTHR23412">
    <property type="entry name" value="STEREOCILIN RELATED"/>
    <property type="match status" value="1"/>
</dbReference>
<reference evidence="6" key="1">
    <citation type="submission" date="2025-08" db="UniProtKB">
        <authorList>
            <consortium name="Ensembl"/>
        </authorList>
    </citation>
    <scope>IDENTIFICATION</scope>
</reference>
<keyword evidence="3" id="KW-0175">Coiled coil</keyword>
<dbReference type="Ensembl" id="ENSOTST00005110522.2">
    <property type="protein sequence ID" value="ENSOTSP00005102179.2"/>
    <property type="gene ID" value="ENSOTSG00005077618.1"/>
</dbReference>
<protein>
    <recommendedName>
        <fullName evidence="5">Stereocilin LRR domain-containing protein</fullName>
    </recommendedName>
</protein>
<keyword evidence="7" id="KW-1185">Reference proteome</keyword>
<evidence type="ECO:0000313" key="6">
    <source>
        <dbReference type="Ensembl" id="ENSOTSP00005102179.2"/>
    </source>
</evidence>
<feature type="signal peptide" evidence="4">
    <location>
        <begin position="1"/>
        <end position="26"/>
    </location>
</feature>
<dbReference type="GO" id="GO:0009986">
    <property type="term" value="C:cell surface"/>
    <property type="evidence" value="ECO:0007669"/>
    <property type="project" value="TreeGrafter"/>
</dbReference>
<feature type="domain" description="Stereocilin LRR" evidence="5">
    <location>
        <begin position="939"/>
        <end position="1332"/>
    </location>
</feature>
<dbReference type="InterPro" id="IPR026664">
    <property type="entry name" value="Stereocilin-rel"/>
</dbReference>
<keyword evidence="2" id="KW-0325">Glycoprotein</keyword>